<comment type="caution">
    <text evidence="3">The sequence shown here is derived from an EMBL/GenBank/DDBJ whole genome shotgun (WGS) entry which is preliminary data.</text>
</comment>
<evidence type="ECO:0000259" key="2">
    <source>
        <dbReference type="Pfam" id="PF09851"/>
    </source>
</evidence>
<feature type="region of interest" description="Disordered" evidence="1">
    <location>
        <begin position="34"/>
        <end position="56"/>
    </location>
</feature>
<evidence type="ECO:0000256" key="1">
    <source>
        <dbReference type="SAM" id="MobiDB-lite"/>
    </source>
</evidence>
<evidence type="ECO:0000313" key="4">
    <source>
        <dbReference type="Proteomes" id="UP000572051"/>
    </source>
</evidence>
<protein>
    <submittedName>
        <fullName evidence="3">Putative membrane protein</fullName>
    </submittedName>
</protein>
<proteinExistence type="predicted"/>
<sequence>MNVFVAAISIVVVLGLALCFVLAVTEVGRALRRNVGGRPIDPAPPTPPSPAPPPLDAAAQELRMRYARGEISREEYLQRKVDLEEF</sequence>
<reference evidence="3 4" key="1">
    <citation type="submission" date="2020-07" db="EMBL/GenBank/DDBJ databases">
        <title>Sequencing the genomes of 1000 actinobacteria strains.</title>
        <authorList>
            <person name="Klenk H.-P."/>
        </authorList>
    </citation>
    <scope>NUCLEOTIDE SEQUENCE [LARGE SCALE GENOMIC DNA]</scope>
    <source>
        <strain evidence="3 4">DSM 44442</strain>
    </source>
</reference>
<feature type="compositionally biased region" description="Pro residues" evidence="1">
    <location>
        <begin position="41"/>
        <end position="55"/>
    </location>
</feature>
<dbReference type="EMBL" id="JACCFS010000001">
    <property type="protein sequence ID" value="NYJ38198.1"/>
    <property type="molecule type" value="Genomic_DNA"/>
</dbReference>
<dbReference type="RefSeq" id="WP_179829369.1">
    <property type="nucleotide sequence ID" value="NZ_JACCFS010000001.1"/>
</dbReference>
<keyword evidence="4" id="KW-1185">Reference proteome</keyword>
<gene>
    <name evidence="3" type="ORF">HNR10_006079</name>
</gene>
<dbReference type="Pfam" id="PF09851">
    <property type="entry name" value="SHOCT"/>
    <property type="match status" value="1"/>
</dbReference>
<dbReference type="InterPro" id="IPR018649">
    <property type="entry name" value="SHOCT"/>
</dbReference>
<evidence type="ECO:0000313" key="3">
    <source>
        <dbReference type="EMBL" id="NYJ38198.1"/>
    </source>
</evidence>
<feature type="domain" description="SHOCT" evidence="2">
    <location>
        <begin position="60"/>
        <end position="80"/>
    </location>
</feature>
<dbReference type="AlphaFoldDB" id="A0A7Z0ETY4"/>
<dbReference type="Proteomes" id="UP000572051">
    <property type="component" value="Unassembled WGS sequence"/>
</dbReference>
<accession>A0A7Z0ETY4</accession>
<name>A0A7Z0ETY4_9ACTN</name>
<organism evidence="3 4">
    <name type="scientific">Nocardiopsis aegyptia</name>
    <dbReference type="NCBI Taxonomy" id="220378"/>
    <lineage>
        <taxon>Bacteria</taxon>
        <taxon>Bacillati</taxon>
        <taxon>Actinomycetota</taxon>
        <taxon>Actinomycetes</taxon>
        <taxon>Streptosporangiales</taxon>
        <taxon>Nocardiopsidaceae</taxon>
        <taxon>Nocardiopsis</taxon>
    </lineage>
</organism>